<evidence type="ECO:0000313" key="2">
    <source>
        <dbReference type="EMBL" id="KAK8857737.1"/>
    </source>
</evidence>
<evidence type="ECO:0000313" key="3">
    <source>
        <dbReference type="Proteomes" id="UP001470230"/>
    </source>
</evidence>
<organism evidence="2 3">
    <name type="scientific">Tritrichomonas musculus</name>
    <dbReference type="NCBI Taxonomy" id="1915356"/>
    <lineage>
        <taxon>Eukaryota</taxon>
        <taxon>Metamonada</taxon>
        <taxon>Parabasalia</taxon>
        <taxon>Tritrichomonadida</taxon>
        <taxon>Tritrichomonadidae</taxon>
        <taxon>Tritrichomonas</taxon>
    </lineage>
</organism>
<accession>A0ABR2I5F7</accession>
<proteinExistence type="predicted"/>
<gene>
    <name evidence="2" type="ORF">M9Y10_016146</name>
</gene>
<name>A0ABR2I5F7_9EUKA</name>
<sequence>MKLSTTTTFTPMKNNQIKNFSRTTPLTKTTRNMSDFTPIQQFQKIFSKIDKLFLKFRQMNPPDDFIQLIDDFYDLKSKYTIFIENCNRIDRHIKVGNTKSSKNSTPNEKLIENARKICTAFPNETSRFFSYFYHVNSKLSRFFIQAFQNYFTIMENSFHDYGDLCLKEQQTRYIYLQFESTIQELFASVRQGLNSTFSSFDEIQDVSPVVENLKLLSRKFESELPHSIHNQRLMLNEGNEYLSQFHTCFVLIVPLLANIPVFNQIFIEISEQVDPLQEVLVTLLQELKIDVPHIMKTHEIQNSVNSEDLFHITPQDHFIKEMAAYFGASDGSELEQKEWYDEIMSKAREKINSLKQKNHQLTTQLKSNDQITSEKALNDRIEENRKYKEKVQQECEERRIELMRNVINSIKVLVPYDLIVSSDDFETQINCIISNAQLEQKVLKENLDDANEIIQQTFNILSSYMTSQLSMNVTEKTSLPSLADLFIEKVSKKKKKEEEDQNSTDQNSNSSELDIFLRKFLAKQQINAASMNTSEMKKEVKTLISTLKFKLNEKESKLTSLTETSTEFEEKSIEAFSKIQRSLALFNNVEPLVSDVTFESVTSSIFSLLDETNKTHQNQSNFRNFLSSFLAQLLHALHLKQPKFRDMSESQLKDVMTMILDAPQIQKNLTVGTVKYKNASPRAIRLIEPFSSPASSLNLPGRPNTKEADSQFVLKMHAYLCDCLALLKGLAPVKFLHTPIEKLMQDVTKMIYEKNDCLQNYRGLLADVFIRVSRKTIIFNSKSNLKEKEELMKEEIGKVASGIFTSIEELLSKNERDIKEKLIRMVNLIPHDDQKQFSMMKLKPVEMVSAELEKMKKSEESVTQIVQTIDELSKDLQKERIGFVPVSPFFRHYLEHIENLRRSSIRLSPQETHPAVYLFATKMISLVDSFSNALSALSITENIAEKNKELMEKLANQKEFDDKINDLNNVIKQKKDEIEKLRNQLRSFVDANRKRWDKQIELINDIHEKEIKQIIEYYEQKQDF</sequence>
<evidence type="ECO:0000256" key="1">
    <source>
        <dbReference type="SAM" id="Coils"/>
    </source>
</evidence>
<protein>
    <submittedName>
        <fullName evidence="2">Uncharacterized protein</fullName>
    </submittedName>
</protein>
<dbReference type="Proteomes" id="UP001470230">
    <property type="component" value="Unassembled WGS sequence"/>
</dbReference>
<feature type="coiled-coil region" evidence="1">
    <location>
        <begin position="957"/>
        <end position="991"/>
    </location>
</feature>
<keyword evidence="3" id="KW-1185">Reference proteome</keyword>
<dbReference type="EMBL" id="JAPFFF010000020">
    <property type="protein sequence ID" value="KAK8857737.1"/>
    <property type="molecule type" value="Genomic_DNA"/>
</dbReference>
<reference evidence="2 3" key="1">
    <citation type="submission" date="2024-04" db="EMBL/GenBank/DDBJ databases">
        <title>Tritrichomonas musculus Genome.</title>
        <authorList>
            <person name="Alves-Ferreira E."/>
            <person name="Grigg M."/>
            <person name="Lorenzi H."/>
            <person name="Galac M."/>
        </authorList>
    </citation>
    <scope>NUCLEOTIDE SEQUENCE [LARGE SCALE GENOMIC DNA]</scope>
    <source>
        <strain evidence="2 3">EAF2021</strain>
    </source>
</reference>
<keyword evidence="1" id="KW-0175">Coiled coil</keyword>
<comment type="caution">
    <text evidence="2">The sequence shown here is derived from an EMBL/GenBank/DDBJ whole genome shotgun (WGS) entry which is preliminary data.</text>
</comment>